<evidence type="ECO:0000313" key="1">
    <source>
        <dbReference type="EMBL" id="KAL2842470.1"/>
    </source>
</evidence>
<evidence type="ECO:0000313" key="2">
    <source>
        <dbReference type="Proteomes" id="UP001610444"/>
    </source>
</evidence>
<gene>
    <name evidence="1" type="ORF">BJX68DRAFT_270646</name>
</gene>
<organism evidence="1 2">
    <name type="scientific">Aspergillus pseudodeflectus</name>
    <dbReference type="NCBI Taxonomy" id="176178"/>
    <lineage>
        <taxon>Eukaryota</taxon>
        <taxon>Fungi</taxon>
        <taxon>Dikarya</taxon>
        <taxon>Ascomycota</taxon>
        <taxon>Pezizomycotina</taxon>
        <taxon>Eurotiomycetes</taxon>
        <taxon>Eurotiomycetidae</taxon>
        <taxon>Eurotiales</taxon>
        <taxon>Aspergillaceae</taxon>
        <taxon>Aspergillus</taxon>
        <taxon>Aspergillus subgen. Nidulantes</taxon>
    </lineage>
</organism>
<name>A0ABR4JR20_9EURO</name>
<reference evidence="1 2" key="1">
    <citation type="submission" date="2024-07" db="EMBL/GenBank/DDBJ databases">
        <title>Section-level genome sequencing and comparative genomics of Aspergillus sections Usti and Cavernicolus.</title>
        <authorList>
            <consortium name="Lawrence Berkeley National Laboratory"/>
            <person name="Nybo J.L."/>
            <person name="Vesth T.C."/>
            <person name="Theobald S."/>
            <person name="Frisvad J.C."/>
            <person name="Larsen T.O."/>
            <person name="Kjaerboelling I."/>
            <person name="Rothschild-Mancinelli K."/>
            <person name="Lyhne E.K."/>
            <person name="Kogle M.E."/>
            <person name="Barry K."/>
            <person name="Clum A."/>
            <person name="Na H."/>
            <person name="Ledsgaard L."/>
            <person name="Lin J."/>
            <person name="Lipzen A."/>
            <person name="Kuo A."/>
            <person name="Riley R."/>
            <person name="Mondo S."/>
            <person name="LaButti K."/>
            <person name="Haridas S."/>
            <person name="Pangalinan J."/>
            <person name="Salamov A.A."/>
            <person name="Simmons B.A."/>
            <person name="Magnuson J.K."/>
            <person name="Chen J."/>
            <person name="Drula E."/>
            <person name="Henrissat B."/>
            <person name="Wiebenga A."/>
            <person name="Lubbers R.J."/>
            <person name="Gomes A.C."/>
            <person name="Macurrencykelacurrency M.R."/>
            <person name="Stajich J."/>
            <person name="Grigoriev I.V."/>
            <person name="Mortensen U.H."/>
            <person name="De vries R.P."/>
            <person name="Baker S.E."/>
            <person name="Andersen M.R."/>
        </authorList>
    </citation>
    <scope>NUCLEOTIDE SEQUENCE [LARGE SCALE GENOMIC DNA]</scope>
    <source>
        <strain evidence="1 2">CBS 756.74</strain>
    </source>
</reference>
<dbReference type="RefSeq" id="XP_070895095.1">
    <property type="nucleotide sequence ID" value="XM_071046726.1"/>
</dbReference>
<dbReference type="Proteomes" id="UP001610444">
    <property type="component" value="Unassembled WGS sequence"/>
</dbReference>
<dbReference type="EMBL" id="JBFXLR010000051">
    <property type="protein sequence ID" value="KAL2842470.1"/>
    <property type="molecule type" value="Genomic_DNA"/>
</dbReference>
<comment type="caution">
    <text evidence="1">The sequence shown here is derived from an EMBL/GenBank/DDBJ whole genome shotgun (WGS) entry which is preliminary data.</text>
</comment>
<accession>A0ABR4JR20</accession>
<keyword evidence="2" id="KW-1185">Reference proteome</keyword>
<dbReference type="GeneID" id="98161890"/>
<proteinExistence type="predicted"/>
<sequence length="132" mass="14248">MTSLNQGDLGLLKPLIDALQSLVNVSEGMKRLHSICHAFYQVAEVFLQSKQQVDQTSVVHLGDPSSEALVADSNHPEAALSLAPNDGLELDLTDLGLEGYGIPPMDTQWGQSLFDLIRSDGLDFNNISGNDL</sequence>
<protein>
    <submittedName>
        <fullName evidence="1">Uncharacterized protein</fullName>
    </submittedName>
</protein>